<comment type="caution">
    <text evidence="2">The sequence shown here is derived from an EMBL/GenBank/DDBJ whole genome shotgun (WGS) entry which is preliminary data.</text>
</comment>
<dbReference type="Gene3D" id="1.10.1660.10">
    <property type="match status" value="1"/>
</dbReference>
<evidence type="ECO:0000259" key="1">
    <source>
        <dbReference type="Pfam" id="PF12728"/>
    </source>
</evidence>
<dbReference type="SUPFAM" id="SSF46955">
    <property type="entry name" value="Putative DNA-binding domain"/>
    <property type="match status" value="1"/>
</dbReference>
<dbReference type="NCBIfam" id="TIGR01764">
    <property type="entry name" value="excise"/>
    <property type="match status" value="1"/>
</dbReference>
<dbReference type="EMBL" id="RZNJ01000008">
    <property type="protein sequence ID" value="RUT28307.1"/>
    <property type="molecule type" value="Genomic_DNA"/>
</dbReference>
<dbReference type="OrthoDB" id="9805928at2"/>
<dbReference type="InterPro" id="IPR041657">
    <property type="entry name" value="HTH_17"/>
</dbReference>
<reference evidence="2 3" key="1">
    <citation type="journal article" date="2016" name="Int. J. Syst. Evol. Microbiol.">
        <title>Arsenicitalea aurantiaca gen. nov., sp. nov., a new member of the family Hyphomicrobiaceae, isolated from high-arsenic sediment.</title>
        <authorList>
            <person name="Mu Y."/>
            <person name="Zhou L."/>
            <person name="Zeng X.C."/>
            <person name="Liu L."/>
            <person name="Pan Y."/>
            <person name="Chen X."/>
            <person name="Wang J."/>
            <person name="Li S."/>
            <person name="Li W.J."/>
            <person name="Wang Y."/>
        </authorList>
    </citation>
    <scope>NUCLEOTIDE SEQUENCE [LARGE SCALE GENOMIC DNA]</scope>
    <source>
        <strain evidence="2 3">42-50</strain>
    </source>
</reference>
<proteinExistence type="predicted"/>
<dbReference type="Pfam" id="PF12728">
    <property type="entry name" value="HTH_17"/>
    <property type="match status" value="1"/>
</dbReference>
<sequence length="73" mass="7984">MKLLTVQDVADAMKVSEKTVRRLIKRGDLAAYKVGERGQLRVKECDLEGYLEAQRVEVGSTGEANAEGTESGE</sequence>
<keyword evidence="2" id="KW-0238">DNA-binding</keyword>
<dbReference type="AlphaFoldDB" id="A0A433X2P8"/>
<feature type="domain" description="Helix-turn-helix" evidence="1">
    <location>
        <begin position="3"/>
        <end position="55"/>
    </location>
</feature>
<dbReference type="Proteomes" id="UP000281547">
    <property type="component" value="Unassembled WGS sequence"/>
</dbReference>
<name>A0A433X2P8_9HYPH</name>
<accession>A0A433X2P8</accession>
<organism evidence="2 3">
    <name type="scientific">Arsenicitalea aurantiaca</name>
    <dbReference type="NCBI Taxonomy" id="1783274"/>
    <lineage>
        <taxon>Bacteria</taxon>
        <taxon>Pseudomonadati</taxon>
        <taxon>Pseudomonadota</taxon>
        <taxon>Alphaproteobacteria</taxon>
        <taxon>Hyphomicrobiales</taxon>
        <taxon>Devosiaceae</taxon>
        <taxon>Arsenicitalea</taxon>
    </lineage>
</organism>
<dbReference type="InterPro" id="IPR009061">
    <property type="entry name" value="DNA-bd_dom_put_sf"/>
</dbReference>
<keyword evidence="3" id="KW-1185">Reference proteome</keyword>
<gene>
    <name evidence="2" type="ORF">EMQ25_17110</name>
</gene>
<evidence type="ECO:0000313" key="2">
    <source>
        <dbReference type="EMBL" id="RUT28307.1"/>
    </source>
</evidence>
<dbReference type="RefSeq" id="WP_127189833.1">
    <property type="nucleotide sequence ID" value="NZ_RZNJ01000008.1"/>
</dbReference>
<dbReference type="GO" id="GO:0003677">
    <property type="term" value="F:DNA binding"/>
    <property type="evidence" value="ECO:0007669"/>
    <property type="project" value="UniProtKB-KW"/>
</dbReference>
<evidence type="ECO:0000313" key="3">
    <source>
        <dbReference type="Proteomes" id="UP000281547"/>
    </source>
</evidence>
<dbReference type="InterPro" id="IPR010093">
    <property type="entry name" value="SinI_DNA-bd"/>
</dbReference>
<protein>
    <submittedName>
        <fullName evidence="2">DNA-binding protein</fullName>
    </submittedName>
</protein>